<accession>A0A7U2I5H4</accession>
<evidence type="ECO:0000256" key="9">
    <source>
        <dbReference type="ARBA" id="ARBA00048679"/>
    </source>
</evidence>
<keyword evidence="4 15" id="KW-0808">Transferase</keyword>
<dbReference type="EC" id="2.7.11.1" evidence="1 15"/>
<dbReference type="GO" id="GO:0005524">
    <property type="term" value="F:ATP binding"/>
    <property type="evidence" value="ECO:0007669"/>
    <property type="project" value="UniProtKB-UniRule"/>
</dbReference>
<dbReference type="Pfam" id="PF00069">
    <property type="entry name" value="Pkinase"/>
    <property type="match status" value="1"/>
</dbReference>
<dbReference type="EMBL" id="CP069035">
    <property type="protein sequence ID" value="QRD02434.1"/>
    <property type="molecule type" value="Genomic_DNA"/>
</dbReference>
<dbReference type="PROSITE" id="PS00107">
    <property type="entry name" value="PROTEIN_KINASE_ATP"/>
    <property type="match status" value="1"/>
</dbReference>
<feature type="domain" description="Protein kinase" evidence="17">
    <location>
        <begin position="124"/>
        <end position="387"/>
    </location>
</feature>
<dbReference type="FunFam" id="3.30.200.20:FF:000042">
    <property type="entry name" value="Aurora kinase A"/>
    <property type="match status" value="1"/>
</dbReference>
<reference evidence="19" key="1">
    <citation type="journal article" date="2021" name="BMC Genomics">
        <title>Chromosome-level genome assembly and manually-curated proteome of model necrotroph Parastagonospora nodorum Sn15 reveals a genome-wide trove of candidate effector homologs, and redundancy of virulence-related functions within an accessory chromosome.</title>
        <authorList>
            <person name="Bertazzoni S."/>
            <person name="Jones D.A.B."/>
            <person name="Phan H.T."/>
            <person name="Tan K.-C."/>
            <person name="Hane J.K."/>
        </authorList>
    </citation>
    <scope>NUCLEOTIDE SEQUENCE [LARGE SCALE GENOMIC DNA]</scope>
    <source>
        <strain evidence="19">SN15 / ATCC MYA-4574 / FGSC 10173)</strain>
    </source>
</reference>
<evidence type="ECO:0000256" key="1">
    <source>
        <dbReference type="ARBA" id="ARBA00012513"/>
    </source>
</evidence>
<dbReference type="AlphaFoldDB" id="A0A7U2I5H4"/>
<evidence type="ECO:0000256" key="10">
    <source>
        <dbReference type="PIRSR" id="PIRSR630616-1"/>
    </source>
</evidence>
<evidence type="ECO:0000256" key="6">
    <source>
        <dbReference type="ARBA" id="ARBA00022777"/>
    </source>
</evidence>
<keyword evidence="7 11" id="KW-0067">ATP-binding</keyword>
<dbReference type="GO" id="GO:0000776">
    <property type="term" value="C:kinetochore"/>
    <property type="evidence" value="ECO:0007669"/>
    <property type="project" value="UniProtKB-ARBA"/>
</dbReference>
<evidence type="ECO:0000256" key="4">
    <source>
        <dbReference type="ARBA" id="ARBA00022679"/>
    </source>
</evidence>
<dbReference type="GO" id="GO:0045143">
    <property type="term" value="P:homologous chromosome segregation"/>
    <property type="evidence" value="ECO:0007669"/>
    <property type="project" value="UniProtKB-ARBA"/>
</dbReference>
<evidence type="ECO:0000256" key="16">
    <source>
        <dbReference type="SAM" id="MobiDB-lite"/>
    </source>
</evidence>
<dbReference type="GO" id="GO:1902115">
    <property type="term" value="P:regulation of organelle assembly"/>
    <property type="evidence" value="ECO:0007669"/>
    <property type="project" value="UniProtKB-ARBA"/>
</dbReference>
<dbReference type="GO" id="GO:0044779">
    <property type="term" value="P:meiotic spindle checkpoint signaling"/>
    <property type="evidence" value="ECO:0007669"/>
    <property type="project" value="UniProtKB-ARBA"/>
</dbReference>
<dbReference type="SMART" id="SM00220">
    <property type="entry name" value="S_TKc"/>
    <property type="match status" value="1"/>
</dbReference>
<feature type="region of interest" description="Disordered" evidence="16">
    <location>
        <begin position="1"/>
        <end position="123"/>
    </location>
</feature>
<dbReference type="GO" id="GO:0004674">
    <property type="term" value="F:protein serine/threonine kinase activity"/>
    <property type="evidence" value="ECO:0007669"/>
    <property type="project" value="UniProtKB-KW"/>
</dbReference>
<dbReference type="GO" id="GO:0051233">
    <property type="term" value="C:spindle midzone"/>
    <property type="evidence" value="ECO:0007669"/>
    <property type="project" value="UniProtKB-ARBA"/>
</dbReference>
<dbReference type="PROSITE" id="PS50011">
    <property type="entry name" value="PROTEIN_KINASE_DOM"/>
    <property type="match status" value="1"/>
</dbReference>
<protein>
    <recommendedName>
        <fullName evidence="2 15">Aurora kinase</fullName>
        <ecNumber evidence="1 15">2.7.11.1</ecNumber>
    </recommendedName>
</protein>
<evidence type="ECO:0000256" key="8">
    <source>
        <dbReference type="ARBA" id="ARBA00047899"/>
    </source>
</evidence>
<dbReference type="GO" id="GO:0008608">
    <property type="term" value="P:attachment of spindle microtubules to kinetochore"/>
    <property type="evidence" value="ECO:0007669"/>
    <property type="project" value="UniProtKB-ARBA"/>
</dbReference>
<name>A0A7U2I5H4_PHANO</name>
<dbReference type="GO" id="GO:0090266">
    <property type="term" value="P:regulation of mitotic cell cycle spindle assembly checkpoint"/>
    <property type="evidence" value="ECO:0007669"/>
    <property type="project" value="UniProtKB-ARBA"/>
</dbReference>
<proteinExistence type="inferred from homology"/>
<evidence type="ECO:0000313" key="18">
    <source>
        <dbReference type="EMBL" id="QRD02434.1"/>
    </source>
</evidence>
<dbReference type="GO" id="GO:0072479">
    <property type="term" value="P:response to mitotic cell cycle spindle assembly checkpoint signaling"/>
    <property type="evidence" value="ECO:0007669"/>
    <property type="project" value="UniProtKB-ARBA"/>
</dbReference>
<evidence type="ECO:0000256" key="2">
    <source>
        <dbReference type="ARBA" id="ARBA00021157"/>
    </source>
</evidence>
<dbReference type="GO" id="GO:0032465">
    <property type="term" value="P:regulation of cytokinesis"/>
    <property type="evidence" value="ECO:0007669"/>
    <property type="project" value="UniProtKB-ARBA"/>
</dbReference>
<feature type="binding site" evidence="11">
    <location>
        <position position="134"/>
    </location>
    <ligand>
        <name>ATP</name>
        <dbReference type="ChEBI" id="CHEBI:30616"/>
    </ligand>
</feature>
<comment type="catalytic activity">
    <reaction evidence="9 15">
        <text>L-seryl-[protein] + ATP = O-phospho-L-seryl-[protein] + ADP + H(+)</text>
        <dbReference type="Rhea" id="RHEA:17989"/>
        <dbReference type="Rhea" id="RHEA-COMP:9863"/>
        <dbReference type="Rhea" id="RHEA-COMP:11604"/>
        <dbReference type="ChEBI" id="CHEBI:15378"/>
        <dbReference type="ChEBI" id="CHEBI:29999"/>
        <dbReference type="ChEBI" id="CHEBI:30616"/>
        <dbReference type="ChEBI" id="CHEBI:83421"/>
        <dbReference type="ChEBI" id="CHEBI:456216"/>
        <dbReference type="EC" id="2.7.11.1"/>
    </reaction>
</comment>
<feature type="compositionally biased region" description="Polar residues" evidence="16">
    <location>
        <begin position="19"/>
        <end position="34"/>
    </location>
</feature>
<feature type="binding site" evidence="11">
    <location>
        <begin position="202"/>
        <end position="204"/>
    </location>
    <ligand>
        <name>ATP</name>
        <dbReference type="ChEBI" id="CHEBI:30616"/>
    </ligand>
</feature>
<dbReference type="InterPro" id="IPR030616">
    <property type="entry name" value="Aur-like"/>
</dbReference>
<evidence type="ECO:0000256" key="15">
    <source>
        <dbReference type="RuleBase" id="RU367134"/>
    </source>
</evidence>
<feature type="binding site" evidence="11">
    <location>
        <position position="267"/>
    </location>
    <ligand>
        <name>ATP</name>
        <dbReference type="ChEBI" id="CHEBI:30616"/>
    </ligand>
</feature>
<dbReference type="CDD" id="cd14007">
    <property type="entry name" value="STKc_Aurora"/>
    <property type="match status" value="1"/>
</dbReference>
<feature type="cross-link" description="Glycyl lysine isopeptide (Lys-Gly) (interchain with G-Cter in SUMO2)" evidence="12">
    <location>
        <position position="251"/>
    </location>
</feature>
<keyword evidence="19" id="KW-1185">Reference proteome</keyword>
<dbReference type="GO" id="GO:0000819">
    <property type="term" value="P:sister chromatid segregation"/>
    <property type="evidence" value="ECO:0007669"/>
    <property type="project" value="UniProtKB-ARBA"/>
</dbReference>
<feature type="binding site" evidence="11">
    <location>
        <begin position="253"/>
        <end position="254"/>
    </location>
    <ligand>
        <name>ATP</name>
        <dbReference type="ChEBI" id="CHEBI:30616"/>
    </ligand>
</feature>
<keyword evidence="6 15" id="KW-0418">Kinase</keyword>
<dbReference type="PANTHER" id="PTHR24350">
    <property type="entry name" value="SERINE/THREONINE-PROTEIN KINASE IAL-RELATED"/>
    <property type="match status" value="1"/>
</dbReference>
<dbReference type="OrthoDB" id="377346at2759"/>
<feature type="active site" description="Proton acceptor" evidence="10">
    <location>
        <position position="249"/>
    </location>
</feature>
<dbReference type="InterPro" id="IPR000719">
    <property type="entry name" value="Prot_kinase_dom"/>
</dbReference>
<evidence type="ECO:0000256" key="5">
    <source>
        <dbReference type="ARBA" id="ARBA00022741"/>
    </source>
</evidence>
<dbReference type="SUPFAM" id="SSF56112">
    <property type="entry name" value="Protein kinase-like (PK-like)"/>
    <property type="match status" value="1"/>
</dbReference>
<evidence type="ECO:0000259" key="17">
    <source>
        <dbReference type="PROSITE" id="PS50011"/>
    </source>
</evidence>
<evidence type="ECO:0000256" key="12">
    <source>
        <dbReference type="PIRSR" id="PIRSR630616-3"/>
    </source>
</evidence>
<organism evidence="18 19">
    <name type="scientific">Phaeosphaeria nodorum (strain SN15 / ATCC MYA-4574 / FGSC 10173)</name>
    <name type="common">Glume blotch fungus</name>
    <name type="synonym">Parastagonospora nodorum</name>
    <dbReference type="NCBI Taxonomy" id="321614"/>
    <lineage>
        <taxon>Eukaryota</taxon>
        <taxon>Fungi</taxon>
        <taxon>Dikarya</taxon>
        <taxon>Ascomycota</taxon>
        <taxon>Pezizomycotina</taxon>
        <taxon>Dothideomycetes</taxon>
        <taxon>Pleosporomycetidae</taxon>
        <taxon>Pleosporales</taxon>
        <taxon>Pleosporineae</taxon>
        <taxon>Phaeosphaeriaceae</taxon>
        <taxon>Parastagonospora</taxon>
    </lineage>
</organism>
<feature type="compositionally biased region" description="Basic and acidic residues" evidence="16">
    <location>
        <begin position="61"/>
        <end position="76"/>
    </location>
</feature>
<evidence type="ECO:0000256" key="11">
    <source>
        <dbReference type="PIRSR" id="PIRSR630616-2"/>
    </source>
</evidence>
<dbReference type="VEuPathDB" id="FungiDB:JI435_053900"/>
<feature type="compositionally biased region" description="Low complexity" evidence="16">
    <location>
        <begin position="44"/>
        <end position="57"/>
    </location>
</feature>
<feature type="compositionally biased region" description="Low complexity" evidence="16">
    <location>
        <begin position="82"/>
        <end position="100"/>
    </location>
</feature>
<dbReference type="GO" id="GO:0032133">
    <property type="term" value="C:chromosome passenger complex"/>
    <property type="evidence" value="ECO:0007669"/>
    <property type="project" value="UniProtKB-ARBA"/>
</dbReference>
<dbReference type="InterPro" id="IPR011009">
    <property type="entry name" value="Kinase-like_dom_sf"/>
</dbReference>
<gene>
    <name evidence="18" type="ORF">JI435_053900</name>
</gene>
<dbReference type="InterPro" id="IPR008271">
    <property type="entry name" value="Ser/Thr_kinase_AS"/>
</dbReference>
<keyword evidence="3 14" id="KW-0723">Serine/threonine-protein kinase</keyword>
<dbReference type="KEGG" id="pno:SNOG_05390"/>
<sequence length="413" mass="45520">MAPKKPASAPVKPKPSKSEQSGSVLASLKSSIQVTKDKLHSIRTSATNKVTKATKATKATKRTETTTEREHLKQVLERVSIIDDSSSSNPSPSGPTPDTSAQPSSDPTPHIPLQGPSALTPRNFEVGGSLGKGKFGRVYLARHISTNYICALKIISKASISSTSEETLIRREIEVHQNLAHKNILRLLSWFHDGASIYLVLEYAAGGSLFGRLKKQKKGRFMEDEAAGYIGQMAEALRYMHSKNIMHRDIKPENILLGLHQEIKLADFGYSVHSESGMRSTVCGTLDYLSPEVAVMMLNPGKSDAFYTKAIDQWSLGVLMYELLVGKAPFEMKSMAQTQMKIARYRDKGIKFPSHVSKGAQDLMRGLLSLEAERRMGFEEVLEHEWIKACTVRSVKSGVRSFDGMLKRAITGA</sequence>
<dbReference type="PROSITE" id="PS00108">
    <property type="entry name" value="PROTEIN_KINASE_ST"/>
    <property type="match status" value="1"/>
</dbReference>
<evidence type="ECO:0000256" key="3">
    <source>
        <dbReference type="ARBA" id="ARBA00022527"/>
    </source>
</evidence>
<evidence type="ECO:0000256" key="13">
    <source>
        <dbReference type="PROSITE-ProRule" id="PRU10141"/>
    </source>
</evidence>
<dbReference type="FunFam" id="1.10.510.10:FF:000235">
    <property type="entry name" value="Serine/threonine-protein kinase ark1"/>
    <property type="match status" value="1"/>
</dbReference>
<dbReference type="Gene3D" id="1.10.510.10">
    <property type="entry name" value="Transferase(Phosphotransferase) domain 1"/>
    <property type="match status" value="1"/>
</dbReference>
<dbReference type="InterPro" id="IPR017441">
    <property type="entry name" value="Protein_kinase_ATP_BS"/>
</dbReference>
<comment type="similarity">
    <text evidence="15">Belongs to the protein kinase superfamily. Ser/Thr protein kinase family. Aurora subfamily.</text>
</comment>
<feature type="binding site" evidence="11 13">
    <location>
        <position position="153"/>
    </location>
    <ligand>
        <name>ATP</name>
        <dbReference type="ChEBI" id="CHEBI:30616"/>
    </ligand>
</feature>
<dbReference type="RefSeq" id="XP_001795795.1">
    <property type="nucleotide sequence ID" value="XM_001795743.1"/>
</dbReference>
<evidence type="ECO:0000256" key="14">
    <source>
        <dbReference type="RuleBase" id="RU000304"/>
    </source>
</evidence>
<evidence type="ECO:0000256" key="7">
    <source>
        <dbReference type="ARBA" id="ARBA00022840"/>
    </source>
</evidence>
<comment type="catalytic activity">
    <reaction evidence="8 15">
        <text>L-threonyl-[protein] + ATP = O-phospho-L-threonyl-[protein] + ADP + H(+)</text>
        <dbReference type="Rhea" id="RHEA:46608"/>
        <dbReference type="Rhea" id="RHEA-COMP:11060"/>
        <dbReference type="Rhea" id="RHEA-COMP:11605"/>
        <dbReference type="ChEBI" id="CHEBI:15378"/>
        <dbReference type="ChEBI" id="CHEBI:30013"/>
        <dbReference type="ChEBI" id="CHEBI:30616"/>
        <dbReference type="ChEBI" id="CHEBI:61977"/>
        <dbReference type="ChEBI" id="CHEBI:456216"/>
        <dbReference type="EC" id="2.7.11.1"/>
    </reaction>
</comment>
<keyword evidence="5 11" id="KW-0547">Nucleotide-binding</keyword>
<feature type="compositionally biased region" description="Low complexity" evidence="16">
    <location>
        <begin position="1"/>
        <end position="11"/>
    </location>
</feature>
<dbReference type="Proteomes" id="UP000663193">
    <property type="component" value="Chromosome 13"/>
</dbReference>
<evidence type="ECO:0000313" key="19">
    <source>
        <dbReference type="Proteomes" id="UP000663193"/>
    </source>
</evidence>